<dbReference type="GO" id="GO:0016020">
    <property type="term" value="C:membrane"/>
    <property type="evidence" value="ECO:0007669"/>
    <property type="project" value="InterPro"/>
</dbReference>
<dbReference type="Pfam" id="PF04588">
    <property type="entry name" value="HIG_1_N"/>
    <property type="match status" value="1"/>
</dbReference>
<feature type="region of interest" description="Disordered" evidence="10">
    <location>
        <begin position="434"/>
        <end position="487"/>
    </location>
</feature>
<dbReference type="InterPro" id="IPR010989">
    <property type="entry name" value="SNARE"/>
</dbReference>
<dbReference type="CDD" id="cd21442">
    <property type="entry name" value="SNARE_NTD_STX6-like"/>
    <property type="match status" value="1"/>
</dbReference>
<evidence type="ECO:0000256" key="10">
    <source>
        <dbReference type="SAM" id="MobiDB-lite"/>
    </source>
</evidence>
<evidence type="ECO:0000256" key="7">
    <source>
        <dbReference type="ARBA" id="ARBA00023034"/>
    </source>
</evidence>
<dbReference type="GO" id="GO:0033617">
    <property type="term" value="P:mitochondrial respiratory chain complex IV assembly"/>
    <property type="evidence" value="ECO:0007669"/>
    <property type="project" value="TreeGrafter"/>
</dbReference>
<keyword evidence="6" id="KW-1133">Transmembrane helix</keyword>
<dbReference type="AlphaFoldDB" id="A0A0F7SXU4"/>
<keyword evidence="3" id="KW-0813">Transport</keyword>
<feature type="compositionally biased region" description="Polar residues" evidence="10">
    <location>
        <begin position="442"/>
        <end position="467"/>
    </location>
</feature>
<evidence type="ECO:0000256" key="5">
    <source>
        <dbReference type="ARBA" id="ARBA00022927"/>
    </source>
</evidence>
<dbReference type="Gene3D" id="1.20.5.110">
    <property type="match status" value="1"/>
</dbReference>
<protein>
    <submittedName>
        <fullName evidence="13">SNARE protein TLG1/Syntaxin 6</fullName>
    </submittedName>
</protein>
<evidence type="ECO:0000259" key="11">
    <source>
        <dbReference type="PROSITE" id="PS50192"/>
    </source>
</evidence>
<dbReference type="EMBL" id="LN483332">
    <property type="protein sequence ID" value="CED85579.1"/>
    <property type="molecule type" value="Genomic_DNA"/>
</dbReference>
<keyword evidence="4" id="KW-0812">Transmembrane</keyword>
<feature type="compositionally biased region" description="Polar residues" evidence="10">
    <location>
        <begin position="107"/>
        <end position="120"/>
    </location>
</feature>
<evidence type="ECO:0000259" key="12">
    <source>
        <dbReference type="PROSITE" id="PS51503"/>
    </source>
</evidence>
<dbReference type="InterPro" id="IPR000727">
    <property type="entry name" value="T_SNARE_dom"/>
</dbReference>
<dbReference type="SUPFAM" id="SSF58038">
    <property type="entry name" value="SNARE fusion complex"/>
    <property type="match status" value="1"/>
</dbReference>
<sequence length="487" mass="53429">MGGDPYFDVKQEVESTLLHLQSLVSQYHRALSSYPASSREVISARDEVRGTISSIDVDLEDLEESVRAVVEGGDGQFGILDGEIQRRKGFLKMVKAEVESIRASIVTPKSTKATRPSPSQAYRDEEEGIGGRSGPPNGETEAWEREEQLSLMRNQDDDLHLISGTLNTLHDQAHLMGREVGEQNMMLEDLSDRVDSTEDKLGRAMGKLKEFVAKSEATSWGFVYGVQQEAPDEEEDDHQAAVIRGGIRGAAYSVAAMVPIFGAAYKYSHYYRIAPLPLKAFGAIVLFAPAVVIEAENEGLRYEKSLWTGAGKVELDEMAKRQVTEWDRLSRQEKALKTFKENQWAIVGGSWVASMAGSGAYFYRNPYLTNAQKVVNSRMVAQGLTVLLILGSAYLTYQPKDEAHPSKPPADHSWAYILEANEKEEAQEKLALAHRAFKPSSDKNQTGGQDPSSSAQNIIPMNESQGKTGNGAGGDPAASAQKVVPMK</sequence>
<evidence type="ECO:0000256" key="4">
    <source>
        <dbReference type="ARBA" id="ARBA00022692"/>
    </source>
</evidence>
<dbReference type="GO" id="GO:0005794">
    <property type="term" value="C:Golgi apparatus"/>
    <property type="evidence" value="ECO:0007669"/>
    <property type="project" value="UniProtKB-SubCell"/>
</dbReference>
<organism evidence="13">
    <name type="scientific">Phaffia rhodozyma</name>
    <name type="common">Yeast</name>
    <name type="synonym">Xanthophyllomyces dendrorhous</name>
    <dbReference type="NCBI Taxonomy" id="264483"/>
    <lineage>
        <taxon>Eukaryota</taxon>
        <taxon>Fungi</taxon>
        <taxon>Dikarya</taxon>
        <taxon>Basidiomycota</taxon>
        <taxon>Agaricomycotina</taxon>
        <taxon>Tremellomycetes</taxon>
        <taxon>Cystofilobasidiales</taxon>
        <taxon>Mrakiaceae</taxon>
        <taxon>Phaffia</taxon>
    </lineage>
</organism>
<dbReference type="CDD" id="cd15851">
    <property type="entry name" value="SNARE_Syntaxin6"/>
    <property type="match status" value="1"/>
</dbReference>
<feature type="domain" description="HIG1" evidence="12">
    <location>
        <begin position="316"/>
        <end position="407"/>
    </location>
</feature>
<dbReference type="Pfam" id="PF09177">
    <property type="entry name" value="STX6_10_61_N"/>
    <property type="match status" value="1"/>
</dbReference>
<accession>A0A0F7SXU4</accession>
<dbReference type="PROSITE" id="PS51503">
    <property type="entry name" value="HIG1"/>
    <property type="match status" value="1"/>
</dbReference>
<dbReference type="InterPro" id="IPR007667">
    <property type="entry name" value="Hypoxia_induced_domain"/>
</dbReference>
<feature type="region of interest" description="Disordered" evidence="10">
    <location>
        <begin position="107"/>
        <end position="142"/>
    </location>
</feature>
<evidence type="ECO:0000313" key="13">
    <source>
        <dbReference type="EMBL" id="CED85579.1"/>
    </source>
</evidence>
<dbReference type="FunFam" id="1.20.58.90:FF:000004">
    <property type="entry name" value="Syntaxin 10"/>
    <property type="match status" value="1"/>
</dbReference>
<dbReference type="GO" id="GO:0005739">
    <property type="term" value="C:mitochondrion"/>
    <property type="evidence" value="ECO:0007669"/>
    <property type="project" value="UniProtKB-SubCell"/>
</dbReference>
<evidence type="ECO:0000256" key="9">
    <source>
        <dbReference type="ARBA" id="ARBA00037801"/>
    </source>
</evidence>
<dbReference type="InterPro" id="IPR040153">
    <property type="entry name" value="Rcf2"/>
</dbReference>
<keyword evidence="8" id="KW-0472">Membrane</keyword>
<dbReference type="PANTHER" id="PTHR28018">
    <property type="entry name" value="RESPIRATORY SUPERCOMPLEX FACTOR 2, MITOCHONDRIAL"/>
    <property type="match status" value="1"/>
</dbReference>
<dbReference type="GO" id="GO:0015031">
    <property type="term" value="P:protein transport"/>
    <property type="evidence" value="ECO:0007669"/>
    <property type="project" value="UniProtKB-KW"/>
</dbReference>
<dbReference type="Gene3D" id="1.20.58.90">
    <property type="match status" value="1"/>
</dbReference>
<evidence type="ECO:0000256" key="8">
    <source>
        <dbReference type="ARBA" id="ARBA00023136"/>
    </source>
</evidence>
<evidence type="ECO:0000256" key="6">
    <source>
        <dbReference type="ARBA" id="ARBA00022989"/>
    </source>
</evidence>
<comment type="similarity">
    <text evidence="2">Belongs to the syntaxin family.</text>
</comment>
<dbReference type="SUPFAM" id="SSF47661">
    <property type="entry name" value="t-snare proteins"/>
    <property type="match status" value="1"/>
</dbReference>
<proteinExistence type="inferred from homology"/>
<keyword evidence="7" id="KW-0333">Golgi apparatus</keyword>
<feature type="domain" description="T-SNARE coiled-coil homology" evidence="11">
    <location>
        <begin position="149"/>
        <end position="211"/>
    </location>
</feature>
<keyword evidence="5" id="KW-0653">Protein transport</keyword>
<reference evidence="13" key="1">
    <citation type="submission" date="2014-08" db="EMBL/GenBank/DDBJ databases">
        <authorList>
            <person name="Sharma Rahul"/>
            <person name="Thines Marco"/>
        </authorList>
    </citation>
    <scope>NUCLEOTIDE SEQUENCE</scope>
</reference>
<dbReference type="GO" id="GO:0048193">
    <property type="term" value="P:Golgi vesicle transport"/>
    <property type="evidence" value="ECO:0007669"/>
    <property type="project" value="InterPro"/>
</dbReference>
<dbReference type="InterPro" id="IPR015260">
    <property type="entry name" value="Syntaxin-6/10/61_N"/>
</dbReference>
<comment type="subcellular location">
    <subcellularLocation>
        <location evidence="9">Golgi apparatus</location>
        <location evidence="9">trans-Golgi network membrane</location>
        <topology evidence="9">Single-pass type IV membrane protein</topology>
    </subcellularLocation>
    <subcellularLocation>
        <location evidence="1">Mitochondrion</location>
    </subcellularLocation>
</comment>
<evidence type="ECO:0000256" key="2">
    <source>
        <dbReference type="ARBA" id="ARBA00009063"/>
    </source>
</evidence>
<dbReference type="PANTHER" id="PTHR28018:SF3">
    <property type="entry name" value="RESPIRATORY SUPERCOMPLEX FACTOR 2, MITOCHONDRIAL"/>
    <property type="match status" value="1"/>
</dbReference>
<evidence type="ECO:0000256" key="1">
    <source>
        <dbReference type="ARBA" id="ARBA00004173"/>
    </source>
</evidence>
<name>A0A0F7SXU4_PHARH</name>
<evidence type="ECO:0000256" key="3">
    <source>
        <dbReference type="ARBA" id="ARBA00022448"/>
    </source>
</evidence>
<dbReference type="SMART" id="SM00397">
    <property type="entry name" value="t_SNARE"/>
    <property type="match status" value="1"/>
</dbReference>
<dbReference type="PROSITE" id="PS50192">
    <property type="entry name" value="T_SNARE"/>
    <property type="match status" value="1"/>
</dbReference>